<evidence type="ECO:0000313" key="3">
    <source>
        <dbReference type="Proteomes" id="UP000544090"/>
    </source>
</evidence>
<sequence length="209" mass="22025">MAAVTGAAAGETDCADAALSSHELLVHFEIQDLQGLRDPAAPVRQSLVIVISHGFSLHGLGTSVLALGSLSRHSTGRVLHNGRRLPQAAGQACTCRGFCKAVPMGYFVEYNIPASDDDEDFEFPVNEAEPGYTVPLSETDAEIVHTPVLPARTGVAGATLAEARKEAEEIIRHSRATEALLYEDPENSAESGSGRVVGTYTEGGGWAEP</sequence>
<name>A0A7X6QMA9_9MICC</name>
<dbReference type="Proteomes" id="UP000544090">
    <property type="component" value="Unassembled WGS sequence"/>
</dbReference>
<reference evidence="2 3" key="1">
    <citation type="submission" date="2020-04" db="EMBL/GenBank/DDBJ databases">
        <title>Arthrobacter sp. nov.</title>
        <authorList>
            <person name="Liu S."/>
        </authorList>
    </citation>
    <scope>NUCLEOTIDE SEQUENCE [LARGE SCALE GENOMIC DNA]</scope>
    <source>
        <strain evidence="2 3">E918</strain>
    </source>
</reference>
<proteinExistence type="predicted"/>
<accession>A0A7X6QMA9</accession>
<comment type="caution">
    <text evidence="2">The sequence shown here is derived from an EMBL/GenBank/DDBJ whole genome shotgun (WGS) entry which is preliminary data.</text>
</comment>
<protein>
    <submittedName>
        <fullName evidence="2">Uncharacterized protein</fullName>
    </submittedName>
</protein>
<keyword evidence="3" id="KW-1185">Reference proteome</keyword>
<dbReference type="AlphaFoldDB" id="A0A7X6QMA9"/>
<feature type="region of interest" description="Disordered" evidence="1">
    <location>
        <begin position="185"/>
        <end position="209"/>
    </location>
</feature>
<evidence type="ECO:0000313" key="2">
    <source>
        <dbReference type="EMBL" id="NKX56539.1"/>
    </source>
</evidence>
<gene>
    <name evidence="2" type="ORF">HGG74_18825</name>
</gene>
<organism evidence="2 3">
    <name type="scientific">Arthrobacter mobilis</name>
    <dbReference type="NCBI Taxonomy" id="2724944"/>
    <lineage>
        <taxon>Bacteria</taxon>
        <taxon>Bacillati</taxon>
        <taxon>Actinomycetota</taxon>
        <taxon>Actinomycetes</taxon>
        <taxon>Micrococcales</taxon>
        <taxon>Micrococcaceae</taxon>
        <taxon>Arthrobacter</taxon>
    </lineage>
</organism>
<dbReference type="RefSeq" id="WP_168488890.1">
    <property type="nucleotide sequence ID" value="NZ_JAAZSQ010000026.1"/>
</dbReference>
<evidence type="ECO:0000256" key="1">
    <source>
        <dbReference type="SAM" id="MobiDB-lite"/>
    </source>
</evidence>
<dbReference type="EMBL" id="JAAZSQ010000026">
    <property type="protein sequence ID" value="NKX56539.1"/>
    <property type="molecule type" value="Genomic_DNA"/>
</dbReference>